<evidence type="ECO:0008006" key="3">
    <source>
        <dbReference type="Google" id="ProtNLM"/>
    </source>
</evidence>
<protein>
    <recommendedName>
        <fullName evidence="3">Helix-turn-helix domain-containing protein</fullName>
    </recommendedName>
</protein>
<dbReference type="EMBL" id="LIYD01000005">
    <property type="protein sequence ID" value="KOS06128.1"/>
    <property type="molecule type" value="Genomic_DNA"/>
</dbReference>
<accession>A0A0M8MIA5</accession>
<dbReference type="Proteomes" id="UP000037755">
    <property type="component" value="Unassembled WGS sequence"/>
</dbReference>
<dbReference type="STRING" id="1202724.AM493_08855"/>
<dbReference type="PATRIC" id="fig|1202724.3.peg.1839"/>
<comment type="caution">
    <text evidence="1">The sequence shown here is derived from an EMBL/GenBank/DDBJ whole genome shotgun (WGS) entry which is preliminary data.</text>
</comment>
<sequence>MTRTNPTEEIYFNRKEAAAYMNCSWRSLATWDCKGTYDFKPIKIGKKMVRYRKSVLDAFMRERTRP</sequence>
<dbReference type="InterPro" id="IPR009061">
    <property type="entry name" value="DNA-bd_dom_put_sf"/>
</dbReference>
<evidence type="ECO:0000313" key="2">
    <source>
        <dbReference type="Proteomes" id="UP000037755"/>
    </source>
</evidence>
<organism evidence="1 2">
    <name type="scientific">Flavobacterium akiainvivens</name>
    <dbReference type="NCBI Taxonomy" id="1202724"/>
    <lineage>
        <taxon>Bacteria</taxon>
        <taxon>Pseudomonadati</taxon>
        <taxon>Bacteroidota</taxon>
        <taxon>Flavobacteriia</taxon>
        <taxon>Flavobacteriales</taxon>
        <taxon>Flavobacteriaceae</taxon>
        <taxon>Flavobacterium</taxon>
    </lineage>
</organism>
<evidence type="ECO:0000313" key="1">
    <source>
        <dbReference type="EMBL" id="KOS06128.1"/>
    </source>
</evidence>
<name>A0A0M8MIA5_9FLAO</name>
<keyword evidence="2" id="KW-1185">Reference proteome</keyword>
<proteinExistence type="predicted"/>
<dbReference type="SUPFAM" id="SSF46955">
    <property type="entry name" value="Putative DNA-binding domain"/>
    <property type="match status" value="1"/>
</dbReference>
<reference evidence="1 2" key="1">
    <citation type="submission" date="2015-08" db="EMBL/GenBank/DDBJ databases">
        <title>Whole genome sequence of Flavobacterium akiainvivens IK-1T, from decaying Wikstroemia oahuensis, an endemic Hawaiian shrub.</title>
        <authorList>
            <person name="Wan X."/>
            <person name="Hou S."/>
            <person name="Saito J."/>
            <person name="Donachie S."/>
        </authorList>
    </citation>
    <scope>NUCLEOTIDE SEQUENCE [LARGE SCALE GENOMIC DNA]</scope>
    <source>
        <strain evidence="1 2">IK-1</strain>
    </source>
</reference>
<gene>
    <name evidence="1" type="ORF">AM493_08855</name>
</gene>
<dbReference type="AlphaFoldDB" id="A0A0M8MIA5"/>